<evidence type="ECO:0000259" key="2">
    <source>
        <dbReference type="PROSITE" id="PS51770"/>
    </source>
</evidence>
<dbReference type="CDD" id="cd03442">
    <property type="entry name" value="BFIT_BACH"/>
    <property type="match status" value="2"/>
</dbReference>
<dbReference type="InterPro" id="IPR029069">
    <property type="entry name" value="HotDog_dom_sf"/>
</dbReference>
<dbReference type="InterPro" id="IPR006683">
    <property type="entry name" value="Thioestr_dom"/>
</dbReference>
<organism evidence="3 4">
    <name type="scientific">Anaeromyces robustus</name>
    <dbReference type="NCBI Taxonomy" id="1754192"/>
    <lineage>
        <taxon>Eukaryota</taxon>
        <taxon>Fungi</taxon>
        <taxon>Fungi incertae sedis</taxon>
        <taxon>Chytridiomycota</taxon>
        <taxon>Chytridiomycota incertae sedis</taxon>
        <taxon>Neocallimastigomycetes</taxon>
        <taxon>Neocallimastigales</taxon>
        <taxon>Neocallimastigaceae</taxon>
        <taxon>Anaeromyces</taxon>
    </lineage>
</organism>
<sequence length="388" mass="43166">MSLLQTSNILKQSALNIAPLQFCLLQKSITPQLRLVNNFSTRSSTSKSKRSPIEKAVSKSKTKISQLLTPAQANDLGCASGGQVLSWIDVAAGITAKRHAVYKCVTASVDSVHFLHPIRVGDIATLTSTINRTWNTSMEVAVTVCSENLLSGVKKPCCQAYLTFVGVDNNGKPTPVPRILPITEREKIEYERADIRKWKRIAQAKPSMTREKAREKIVNYSKASVSSWPGSIASSYTEMVEMVMPHHINAYGSTFGGQIMTWMENCALISASRYARSPLITASMDAIHFLLPIKNSDFVTVRSFVSSVYESSIEVFVTVEVENHETGKRVFANDGFITFVAIESKNHPVPTAVQKPVSGKLSFINGNERRKHRLEERDSLREFFKEKY</sequence>
<dbReference type="GO" id="GO:0006637">
    <property type="term" value="P:acyl-CoA metabolic process"/>
    <property type="evidence" value="ECO:0007669"/>
    <property type="project" value="TreeGrafter"/>
</dbReference>
<dbReference type="InterPro" id="IPR033120">
    <property type="entry name" value="HOTDOG_ACOT"/>
</dbReference>
<dbReference type="EMBL" id="MCFG01000270">
    <property type="protein sequence ID" value="ORX76965.1"/>
    <property type="molecule type" value="Genomic_DNA"/>
</dbReference>
<dbReference type="SUPFAM" id="SSF54637">
    <property type="entry name" value="Thioesterase/thiol ester dehydrase-isomerase"/>
    <property type="match status" value="2"/>
</dbReference>
<evidence type="ECO:0000313" key="3">
    <source>
        <dbReference type="EMBL" id="ORX76965.1"/>
    </source>
</evidence>
<dbReference type="PANTHER" id="PTHR11049">
    <property type="entry name" value="ACYL COENZYME A THIOESTER HYDROLASE"/>
    <property type="match status" value="1"/>
</dbReference>
<gene>
    <name evidence="3" type="ORF">BCR32DRAFT_295916</name>
</gene>
<dbReference type="GO" id="GO:0005829">
    <property type="term" value="C:cytosol"/>
    <property type="evidence" value="ECO:0007669"/>
    <property type="project" value="TreeGrafter"/>
</dbReference>
<dbReference type="Pfam" id="PF03061">
    <property type="entry name" value="4HBT"/>
    <property type="match status" value="2"/>
</dbReference>
<dbReference type="InterPro" id="IPR040170">
    <property type="entry name" value="Cytosol_ACT"/>
</dbReference>
<dbReference type="Proteomes" id="UP000193944">
    <property type="component" value="Unassembled WGS sequence"/>
</dbReference>
<comment type="caution">
    <text evidence="3">The sequence shown here is derived from an EMBL/GenBank/DDBJ whole genome shotgun (WGS) entry which is preliminary data.</text>
</comment>
<dbReference type="PROSITE" id="PS51770">
    <property type="entry name" value="HOTDOG_ACOT"/>
    <property type="match status" value="2"/>
</dbReference>
<dbReference type="AlphaFoldDB" id="A0A1Y1WU91"/>
<evidence type="ECO:0000256" key="1">
    <source>
        <dbReference type="ARBA" id="ARBA00022801"/>
    </source>
</evidence>
<protein>
    <submittedName>
        <fullName evidence="3">Thioesterase/thiol ester dehydrase-isomerase</fullName>
    </submittedName>
</protein>
<keyword evidence="4" id="KW-1185">Reference proteome</keyword>
<keyword evidence="1" id="KW-0378">Hydrolase</keyword>
<dbReference type="Gene3D" id="3.10.129.10">
    <property type="entry name" value="Hotdog Thioesterase"/>
    <property type="match status" value="2"/>
</dbReference>
<dbReference type="GO" id="GO:0052816">
    <property type="term" value="F:long-chain fatty acyl-CoA hydrolase activity"/>
    <property type="evidence" value="ECO:0007669"/>
    <property type="project" value="TreeGrafter"/>
</dbReference>
<feature type="domain" description="HotDog ACOT-type" evidence="2">
    <location>
        <begin position="233"/>
        <end position="345"/>
    </location>
</feature>
<dbReference type="OrthoDB" id="3184331at2759"/>
<keyword evidence="3" id="KW-0413">Isomerase</keyword>
<proteinExistence type="predicted"/>
<dbReference type="PANTHER" id="PTHR11049:SF16">
    <property type="entry name" value="PROTEIN VDLD"/>
    <property type="match status" value="1"/>
</dbReference>
<reference evidence="3 4" key="1">
    <citation type="submission" date="2016-08" db="EMBL/GenBank/DDBJ databases">
        <title>A Parts List for Fungal Cellulosomes Revealed by Comparative Genomics.</title>
        <authorList>
            <consortium name="DOE Joint Genome Institute"/>
            <person name="Haitjema C.H."/>
            <person name="Gilmore S.P."/>
            <person name="Henske J.K."/>
            <person name="Solomon K.V."/>
            <person name="De Groot R."/>
            <person name="Kuo A."/>
            <person name="Mondo S.J."/>
            <person name="Salamov A.A."/>
            <person name="Labutti K."/>
            <person name="Zhao Z."/>
            <person name="Chiniquy J."/>
            <person name="Barry K."/>
            <person name="Brewer H.M."/>
            <person name="Purvine S.O."/>
            <person name="Wright A.T."/>
            <person name="Boxma B."/>
            <person name="Van Alen T."/>
            <person name="Hackstein J.H."/>
            <person name="Baker S.E."/>
            <person name="Grigoriev I.V."/>
            <person name="O'Malley M.A."/>
        </authorList>
    </citation>
    <scope>NUCLEOTIDE SEQUENCE [LARGE SCALE GENOMIC DNA]</scope>
    <source>
        <strain evidence="3 4">S4</strain>
    </source>
</reference>
<reference evidence="3 4" key="2">
    <citation type="submission" date="2016-08" db="EMBL/GenBank/DDBJ databases">
        <title>Pervasive Adenine N6-methylation of Active Genes in Fungi.</title>
        <authorList>
            <consortium name="DOE Joint Genome Institute"/>
            <person name="Mondo S.J."/>
            <person name="Dannebaum R.O."/>
            <person name="Kuo R.C."/>
            <person name="Labutti K."/>
            <person name="Haridas S."/>
            <person name="Kuo A."/>
            <person name="Salamov A."/>
            <person name="Ahrendt S.R."/>
            <person name="Lipzen A."/>
            <person name="Sullivan W."/>
            <person name="Andreopoulos W.B."/>
            <person name="Clum A."/>
            <person name="Lindquist E."/>
            <person name="Daum C."/>
            <person name="Ramamoorthy G.K."/>
            <person name="Gryganskyi A."/>
            <person name="Culley D."/>
            <person name="Magnuson J.K."/>
            <person name="James T.Y."/>
            <person name="O'Malley M.A."/>
            <person name="Stajich J.E."/>
            <person name="Spatafora J.W."/>
            <person name="Visel A."/>
            <person name="Grigoriev I.V."/>
        </authorList>
    </citation>
    <scope>NUCLEOTIDE SEQUENCE [LARGE SCALE GENOMIC DNA]</scope>
    <source>
        <strain evidence="3 4">S4</strain>
    </source>
</reference>
<dbReference type="STRING" id="1754192.A0A1Y1WU91"/>
<evidence type="ECO:0000313" key="4">
    <source>
        <dbReference type="Proteomes" id="UP000193944"/>
    </source>
</evidence>
<feature type="domain" description="HotDog ACOT-type" evidence="2">
    <location>
        <begin position="58"/>
        <end position="170"/>
    </location>
</feature>
<name>A0A1Y1WU91_9FUNG</name>
<accession>A0A1Y1WU91</accession>
<dbReference type="GO" id="GO:0016853">
    <property type="term" value="F:isomerase activity"/>
    <property type="evidence" value="ECO:0007669"/>
    <property type="project" value="UniProtKB-KW"/>
</dbReference>